<evidence type="ECO:0000313" key="15">
    <source>
        <dbReference type="Proteomes" id="UP000006365"/>
    </source>
</evidence>
<name>A0A7U3YPT5_DESPD</name>
<reference evidence="14 15" key="1">
    <citation type="journal article" date="2011" name="Stand. Genomic Sci.">
        <title>Complete genome sequence of Desulfobulbus propionicus type strain (1pr3).</title>
        <authorList>
            <person name="Pagani I."/>
            <person name="Lapidus A."/>
            <person name="Nolan M."/>
            <person name="Lucas S."/>
            <person name="Hammon N."/>
            <person name="Deshpande S."/>
            <person name="Cheng J.F."/>
            <person name="Chertkov O."/>
            <person name="Davenport K."/>
            <person name="Tapia R."/>
            <person name="Han C."/>
            <person name="Goodwin L."/>
            <person name="Pitluck S."/>
            <person name="Liolios K."/>
            <person name="Mavromatis K."/>
            <person name="Ivanova N."/>
            <person name="Mikhailova N."/>
            <person name="Pati A."/>
            <person name="Chen A."/>
            <person name="Palaniappan K."/>
            <person name="Land M."/>
            <person name="Hauser L."/>
            <person name="Chang Y.J."/>
            <person name="Jeffries C.D."/>
            <person name="Detter J.C."/>
            <person name="Brambilla E."/>
            <person name="Kannan K.P."/>
            <person name="Djao O.D."/>
            <person name="Rohde M."/>
            <person name="Pukall R."/>
            <person name="Spring S."/>
            <person name="Goker M."/>
            <person name="Sikorski J."/>
            <person name="Woyke T."/>
            <person name="Bristow J."/>
            <person name="Eisen J.A."/>
            <person name="Markowitz V."/>
            <person name="Hugenholtz P."/>
            <person name="Kyrpides N.C."/>
            <person name="Klenk H.P."/>
        </authorList>
    </citation>
    <scope>NUCLEOTIDE SEQUENCE [LARGE SCALE GENOMIC DNA]</scope>
    <source>
        <strain evidence="15">ATCC 33891 / DSM 2032 / 1pr3</strain>
    </source>
</reference>
<comment type="similarity">
    <text evidence="3">Belongs to the NMT1/THI5 family.</text>
</comment>
<comment type="pathway">
    <text evidence="2">Cofactor biosynthesis; thiamine diphosphate biosynthesis.</text>
</comment>
<evidence type="ECO:0000256" key="7">
    <source>
        <dbReference type="ARBA" id="ARBA00022898"/>
    </source>
</evidence>
<evidence type="ECO:0000256" key="9">
    <source>
        <dbReference type="ARBA" id="ARBA00023004"/>
    </source>
</evidence>
<dbReference type="Proteomes" id="UP000006365">
    <property type="component" value="Chromosome"/>
</dbReference>
<dbReference type="SUPFAM" id="SSF53850">
    <property type="entry name" value="Periplasmic binding protein-like II"/>
    <property type="match status" value="1"/>
</dbReference>
<comment type="catalytic activity">
    <reaction evidence="11">
        <text>N(6)-(pyridoxal phosphate)-L-lysyl-[4-amino-5-hydroxymethyl-2-methylpyrimidine phosphate synthase] + L-histidyl-[4-amino-5-hydroxymethyl-2-methylpyrimidine phosphate synthase] + 2 Fe(3+) + 4 H2O = L-lysyl-[4-amino-5-hydroxymethyl-2-methylpyrimidine phosphate synthase] + (2S)-2-amino-5-hydroxy-4-oxopentanoyl-[4-amino-5-hydroxymethyl-2-methylpyrimidine phosphate synthase] + 4-amino-2-methyl-5-(phosphooxymethyl)pyrimidine + 3-oxopropanoate + 2 Fe(2+) + 2 H(+)</text>
        <dbReference type="Rhea" id="RHEA:65756"/>
        <dbReference type="Rhea" id="RHEA-COMP:16892"/>
        <dbReference type="Rhea" id="RHEA-COMP:16893"/>
        <dbReference type="Rhea" id="RHEA-COMP:16894"/>
        <dbReference type="Rhea" id="RHEA-COMP:16895"/>
        <dbReference type="ChEBI" id="CHEBI:15377"/>
        <dbReference type="ChEBI" id="CHEBI:15378"/>
        <dbReference type="ChEBI" id="CHEBI:29033"/>
        <dbReference type="ChEBI" id="CHEBI:29034"/>
        <dbReference type="ChEBI" id="CHEBI:29969"/>
        <dbReference type="ChEBI" id="CHEBI:29979"/>
        <dbReference type="ChEBI" id="CHEBI:33190"/>
        <dbReference type="ChEBI" id="CHEBI:58354"/>
        <dbReference type="ChEBI" id="CHEBI:143915"/>
        <dbReference type="ChEBI" id="CHEBI:157692"/>
    </reaction>
    <physiologicalReaction direction="left-to-right" evidence="11">
        <dbReference type="Rhea" id="RHEA:65757"/>
    </physiologicalReaction>
</comment>
<dbReference type="GO" id="GO:0016740">
    <property type="term" value="F:transferase activity"/>
    <property type="evidence" value="ECO:0007669"/>
    <property type="project" value="UniProtKB-KW"/>
</dbReference>
<keyword evidence="5" id="KW-0808">Transferase</keyword>
<dbReference type="RefSeq" id="WP_015725829.1">
    <property type="nucleotide sequence ID" value="NC_014972.1"/>
</dbReference>
<proteinExistence type="inferred from homology"/>
<dbReference type="KEGG" id="dpr:Despr_3177"/>
<feature type="domain" description="SsuA/THI5-like" evidence="13">
    <location>
        <begin position="46"/>
        <end position="254"/>
    </location>
</feature>
<evidence type="ECO:0000256" key="6">
    <source>
        <dbReference type="ARBA" id="ARBA00022723"/>
    </source>
</evidence>
<comment type="subunit">
    <text evidence="4">Homodimer.</text>
</comment>
<evidence type="ECO:0000259" key="13">
    <source>
        <dbReference type="Pfam" id="PF09084"/>
    </source>
</evidence>
<keyword evidence="9" id="KW-0408">Iron</keyword>
<feature type="chain" id="PRO_5030852869" description="Thiamine pyrimidine synthase" evidence="12">
    <location>
        <begin position="30"/>
        <end position="333"/>
    </location>
</feature>
<dbReference type="Gene3D" id="3.40.190.10">
    <property type="entry name" value="Periplasmic binding protein-like II"/>
    <property type="match status" value="2"/>
</dbReference>
<evidence type="ECO:0000256" key="1">
    <source>
        <dbReference type="ARBA" id="ARBA00003469"/>
    </source>
</evidence>
<keyword evidence="12" id="KW-0732">Signal</keyword>
<evidence type="ECO:0000256" key="3">
    <source>
        <dbReference type="ARBA" id="ARBA00009406"/>
    </source>
</evidence>
<organism evidence="14 15">
    <name type="scientific">Desulfobulbus propionicus (strain ATCC 33891 / DSM 2032 / VKM B-1956 / 1pr3)</name>
    <dbReference type="NCBI Taxonomy" id="577650"/>
    <lineage>
        <taxon>Bacteria</taxon>
        <taxon>Pseudomonadati</taxon>
        <taxon>Thermodesulfobacteriota</taxon>
        <taxon>Desulfobulbia</taxon>
        <taxon>Desulfobulbales</taxon>
        <taxon>Desulfobulbaceae</taxon>
        <taxon>Desulfobulbus</taxon>
    </lineage>
</organism>
<dbReference type="InterPro" id="IPR027939">
    <property type="entry name" value="NMT1/THI5"/>
</dbReference>
<dbReference type="PANTHER" id="PTHR31528:SF1">
    <property type="entry name" value="4-AMINO-5-HYDROXYMETHYL-2-METHYLPYRIMIDINE PHOSPHATE SYNTHASE THI11-RELATED"/>
    <property type="match status" value="1"/>
</dbReference>
<keyword evidence="8" id="KW-0784">Thiamine biosynthesis</keyword>
<evidence type="ECO:0000256" key="12">
    <source>
        <dbReference type="SAM" id="SignalP"/>
    </source>
</evidence>
<keyword evidence="7" id="KW-0663">Pyridoxal phosphate</keyword>
<dbReference type="Pfam" id="PF09084">
    <property type="entry name" value="NMT1"/>
    <property type="match status" value="1"/>
</dbReference>
<accession>A0A7U3YPT5</accession>
<dbReference type="EMBL" id="CP002364">
    <property type="protein sequence ID" value="ADW19305.1"/>
    <property type="molecule type" value="Genomic_DNA"/>
</dbReference>
<evidence type="ECO:0000256" key="2">
    <source>
        <dbReference type="ARBA" id="ARBA00004948"/>
    </source>
</evidence>
<feature type="signal peptide" evidence="12">
    <location>
        <begin position="1"/>
        <end position="29"/>
    </location>
</feature>
<sequence length="333" mass="37020">MGKARRRTVCVCLMVWLAVFAGLVSPASAETGLKKARLMPLWSPQAQFAGYYMALEKGIYARHGIDLTILTGGPGRSAIQSLTNGEADFAVLWLSTALQQHDAGLKLVNLAQIVPRSSLLLVVRTASGIRTPKDLQGKKIGVWDGELSLPILAFLDRYHLQVRRIPQAYTVNLFLRGGLDAASAMWYNEYHTMLNAGINPEELRVFSLHEHGITFPEDGLYALEHRYRQDPALAKAFARASLEGWRYAFAAPEETLDVTLRIMRQAKVPASRSHQRWMLERMRDLMAPASDGEPPGRLQPPGYQAAAAILRDHGVIKDVPDYETFMGGADVRR</sequence>
<evidence type="ECO:0000256" key="10">
    <source>
        <dbReference type="ARBA" id="ARBA00033171"/>
    </source>
</evidence>
<evidence type="ECO:0000256" key="8">
    <source>
        <dbReference type="ARBA" id="ARBA00022977"/>
    </source>
</evidence>
<dbReference type="AlphaFoldDB" id="A0A7U3YPT5"/>
<keyword evidence="6" id="KW-0479">Metal-binding</keyword>
<evidence type="ECO:0000313" key="14">
    <source>
        <dbReference type="EMBL" id="ADW19305.1"/>
    </source>
</evidence>
<comment type="function">
    <text evidence="1">Responsible for the formation of the pyrimidine heterocycle in the thiamine biosynthesis pathway. Catalyzes the formation of hydroxymethylpyrimidine phosphate (HMP-P) from histidine and pyridoxal phosphate (PLP). The protein uses PLP and the active site histidine to form HMP-P, generating an inactive enzyme. The enzyme can only undergo a single turnover, which suggests it is a suicide enzyme.</text>
</comment>
<keyword evidence="15" id="KW-1185">Reference proteome</keyword>
<evidence type="ECO:0000256" key="5">
    <source>
        <dbReference type="ARBA" id="ARBA00022679"/>
    </source>
</evidence>
<protein>
    <recommendedName>
        <fullName evidence="10">Thiamine pyrimidine synthase</fullName>
    </recommendedName>
</protein>
<dbReference type="PANTHER" id="PTHR31528">
    <property type="entry name" value="4-AMINO-5-HYDROXYMETHYL-2-METHYLPYRIMIDINE PHOSPHATE SYNTHASE THI11-RELATED"/>
    <property type="match status" value="1"/>
</dbReference>
<dbReference type="GO" id="GO:0009228">
    <property type="term" value="P:thiamine biosynthetic process"/>
    <property type="evidence" value="ECO:0007669"/>
    <property type="project" value="UniProtKB-KW"/>
</dbReference>
<dbReference type="InterPro" id="IPR015168">
    <property type="entry name" value="SsuA/THI5"/>
</dbReference>
<dbReference type="GO" id="GO:0046872">
    <property type="term" value="F:metal ion binding"/>
    <property type="evidence" value="ECO:0007669"/>
    <property type="project" value="UniProtKB-KW"/>
</dbReference>
<evidence type="ECO:0000256" key="11">
    <source>
        <dbReference type="ARBA" id="ARBA00048179"/>
    </source>
</evidence>
<gene>
    <name evidence="14" type="ordered locus">Despr_3177</name>
</gene>
<evidence type="ECO:0000256" key="4">
    <source>
        <dbReference type="ARBA" id="ARBA00011738"/>
    </source>
</evidence>